<dbReference type="PANTHER" id="PTHR34814:SF1">
    <property type="entry name" value="NITROSOGUANIDINE RESISTANCE PROTEIN SNG1"/>
    <property type="match status" value="1"/>
</dbReference>
<feature type="transmembrane region" description="Helical" evidence="1">
    <location>
        <begin position="107"/>
        <end position="127"/>
    </location>
</feature>
<keyword evidence="1" id="KW-1133">Transmembrane helix</keyword>
<feature type="domain" description="DUF3533" evidence="2">
    <location>
        <begin position="2"/>
        <end position="117"/>
    </location>
</feature>
<dbReference type="EMBL" id="SDIL01000216">
    <property type="protein sequence ID" value="RXK34694.1"/>
    <property type="molecule type" value="Genomic_DNA"/>
</dbReference>
<protein>
    <recommendedName>
        <fullName evidence="2">DUF3533 domain-containing protein</fullName>
    </recommendedName>
</protein>
<feature type="transmembrane region" description="Helical" evidence="1">
    <location>
        <begin position="20"/>
        <end position="42"/>
    </location>
</feature>
<dbReference type="InParanoid" id="A0A4Q1BAK8"/>
<dbReference type="STRING" id="5217.A0A4Q1BAK8"/>
<evidence type="ECO:0000259" key="2">
    <source>
        <dbReference type="Pfam" id="PF12051"/>
    </source>
</evidence>
<keyword evidence="1" id="KW-0472">Membrane</keyword>
<organism evidence="3 4">
    <name type="scientific">Tremella mesenterica</name>
    <name type="common">Jelly fungus</name>
    <dbReference type="NCBI Taxonomy" id="5217"/>
    <lineage>
        <taxon>Eukaryota</taxon>
        <taxon>Fungi</taxon>
        <taxon>Dikarya</taxon>
        <taxon>Basidiomycota</taxon>
        <taxon>Agaricomycotina</taxon>
        <taxon>Tremellomycetes</taxon>
        <taxon>Tremellales</taxon>
        <taxon>Tremellaceae</taxon>
        <taxon>Tremella</taxon>
    </lineage>
</organism>
<reference evidence="3 4" key="1">
    <citation type="submission" date="2016-06" db="EMBL/GenBank/DDBJ databases">
        <title>Evolution of pathogenesis and genome organization in the Tremellales.</title>
        <authorList>
            <person name="Cuomo C."/>
            <person name="Litvintseva A."/>
            <person name="Heitman J."/>
            <person name="Chen Y."/>
            <person name="Sun S."/>
            <person name="Springer D."/>
            <person name="Dromer F."/>
            <person name="Young S."/>
            <person name="Zeng Q."/>
            <person name="Chapman S."/>
            <person name="Gujja S."/>
            <person name="Saif S."/>
            <person name="Birren B."/>
        </authorList>
    </citation>
    <scope>NUCLEOTIDE SEQUENCE [LARGE SCALE GENOMIC DNA]</scope>
    <source>
        <strain evidence="3 4">ATCC 28783</strain>
    </source>
</reference>
<gene>
    <name evidence="3" type="ORF">M231_08046</name>
</gene>
<evidence type="ECO:0000256" key="1">
    <source>
        <dbReference type="SAM" id="Phobius"/>
    </source>
</evidence>
<feature type="transmembrane region" description="Helical" evidence="1">
    <location>
        <begin position="49"/>
        <end position="68"/>
    </location>
</feature>
<name>A0A4Q1BAK8_TREME</name>
<dbReference type="InterPro" id="IPR022703">
    <property type="entry name" value="DUF3533"/>
</dbReference>
<keyword evidence="4" id="KW-1185">Reference proteome</keyword>
<dbReference type="GO" id="GO:0016020">
    <property type="term" value="C:membrane"/>
    <property type="evidence" value="ECO:0007669"/>
    <property type="project" value="TreeGrafter"/>
</dbReference>
<dbReference type="VEuPathDB" id="FungiDB:TREMEDRAFT_27607"/>
<accession>A0A4Q1BAK8</accession>
<comment type="caution">
    <text evidence="3">The sequence shown here is derived from an EMBL/GenBank/DDBJ whole genome shotgun (WGS) entry which is preliminary data.</text>
</comment>
<keyword evidence="1" id="KW-0812">Transmembrane</keyword>
<dbReference type="AlphaFoldDB" id="A0A4Q1BAK8"/>
<dbReference type="OrthoDB" id="2140105at2759"/>
<evidence type="ECO:0000313" key="4">
    <source>
        <dbReference type="Proteomes" id="UP000289152"/>
    </source>
</evidence>
<evidence type="ECO:0000313" key="3">
    <source>
        <dbReference type="EMBL" id="RXK34694.1"/>
    </source>
</evidence>
<proteinExistence type="predicted"/>
<dbReference type="PANTHER" id="PTHR34814">
    <property type="entry name" value="NITROSOGUANIDINE RESISTANCE PROTEIN SNG1"/>
    <property type="match status" value="1"/>
</dbReference>
<sequence>MISLPFKAHFGAHFTYAGGFFLWAWTLFLGMASVGLATEFAITIMGPRFISFFLIPWILVNVSVATLPHDLQPWIYRYGVAMPFYNVGRIIRTIIFDTKNEIGRNMGVLLGWTGMSIFTICLATWLFRRESVNAHRKGVGENEYDAPERMAKEAEQV</sequence>
<dbReference type="Proteomes" id="UP000289152">
    <property type="component" value="Unassembled WGS sequence"/>
</dbReference>
<dbReference type="Pfam" id="PF12051">
    <property type="entry name" value="DUF3533"/>
    <property type="match status" value="1"/>
</dbReference>
<dbReference type="InterPro" id="IPR053001">
    <property type="entry name" value="MNNG_permease-like"/>
</dbReference>